<evidence type="ECO:0000256" key="1">
    <source>
        <dbReference type="ARBA" id="ARBA00022603"/>
    </source>
</evidence>
<dbReference type="Pfam" id="PF06325">
    <property type="entry name" value="PrmA"/>
    <property type="match status" value="1"/>
</dbReference>
<proteinExistence type="predicted"/>
<dbReference type="Gene3D" id="3.40.50.150">
    <property type="entry name" value="Vaccinia Virus protein VP39"/>
    <property type="match status" value="1"/>
</dbReference>
<dbReference type="KEGG" id="rgr:FZ934_06575"/>
<sequence length="227" mass="23533">MDIASFITTNLRLEPSPASPDIRLYTAHPGSRLSRLQGHAADASPPYWAYSWAGGTVLAQHILKYPHIVSGRRVLDLGAGSGLVAIAAAKCGAVTVAAAEIDSNAATAIRLNAVANGVAVEVLLLADGLPMVPPAVDIILAGDVFYDPDVAADVLPFLVKSRAAGIDVLIGDPFRRPLPADQLTLLAEYTVPDFGGSMGDECRAGVFAISPDTARQAAVSARRGPEA</sequence>
<evidence type="ECO:0000313" key="4">
    <source>
        <dbReference type="Proteomes" id="UP000326881"/>
    </source>
</evidence>
<dbReference type="PANTHER" id="PTHR43648:SF1">
    <property type="entry name" value="ELECTRON TRANSFER FLAVOPROTEIN BETA SUBUNIT LYSINE METHYLTRANSFERASE"/>
    <property type="match status" value="1"/>
</dbReference>
<dbReference type="InterPro" id="IPR029063">
    <property type="entry name" value="SAM-dependent_MTases_sf"/>
</dbReference>
<dbReference type="RefSeq" id="WP_153270402.1">
    <property type="nucleotide sequence ID" value="NZ_CP043498.1"/>
</dbReference>
<dbReference type="InterPro" id="IPR050078">
    <property type="entry name" value="Ribosomal_L11_MeTrfase_PrmA"/>
</dbReference>
<dbReference type="CDD" id="cd02440">
    <property type="entry name" value="AdoMet_MTases"/>
    <property type="match status" value="1"/>
</dbReference>
<dbReference type="EMBL" id="CP043498">
    <property type="protein sequence ID" value="QFY60125.1"/>
    <property type="molecule type" value="Genomic_DNA"/>
</dbReference>
<keyword evidence="4" id="KW-1185">Reference proteome</keyword>
<dbReference type="Proteomes" id="UP000326881">
    <property type="component" value="Chromosome"/>
</dbReference>
<gene>
    <name evidence="3" type="ORF">FZ934_06575</name>
</gene>
<dbReference type="OrthoDB" id="9794615at2"/>
<dbReference type="GO" id="GO:0032259">
    <property type="term" value="P:methylation"/>
    <property type="evidence" value="ECO:0007669"/>
    <property type="project" value="UniProtKB-KW"/>
</dbReference>
<evidence type="ECO:0000313" key="3">
    <source>
        <dbReference type="EMBL" id="QFY60125.1"/>
    </source>
</evidence>
<name>A0A5Q0C4F1_9HYPH</name>
<reference evidence="3 4" key="1">
    <citation type="submission" date="2019-08" db="EMBL/GenBank/DDBJ databases">
        <title>Prosopis cineraria nodule microbiome.</title>
        <authorList>
            <person name="Ali R."/>
            <person name="Chaluvadi S.R."/>
            <person name="Wang X."/>
        </authorList>
    </citation>
    <scope>NUCLEOTIDE SEQUENCE [LARGE SCALE GENOMIC DNA]</scope>
    <source>
        <strain evidence="3 4">BG7</strain>
    </source>
</reference>
<keyword evidence="2 3" id="KW-0808">Transferase</keyword>
<accession>A0A5Q0C4F1</accession>
<evidence type="ECO:0000256" key="2">
    <source>
        <dbReference type="ARBA" id="ARBA00022679"/>
    </source>
</evidence>
<dbReference type="GO" id="GO:0016279">
    <property type="term" value="F:protein-lysine N-methyltransferase activity"/>
    <property type="evidence" value="ECO:0007669"/>
    <property type="project" value="TreeGrafter"/>
</dbReference>
<dbReference type="SUPFAM" id="SSF53335">
    <property type="entry name" value="S-adenosyl-L-methionine-dependent methyltransferases"/>
    <property type="match status" value="1"/>
</dbReference>
<keyword evidence="1 3" id="KW-0489">Methyltransferase</keyword>
<organism evidence="3 4">
    <name type="scientific">Rhizobium grahamii</name>
    <dbReference type="NCBI Taxonomy" id="1120045"/>
    <lineage>
        <taxon>Bacteria</taxon>
        <taxon>Pseudomonadati</taxon>
        <taxon>Pseudomonadota</taxon>
        <taxon>Alphaproteobacteria</taxon>
        <taxon>Hyphomicrobiales</taxon>
        <taxon>Rhizobiaceae</taxon>
        <taxon>Rhizobium/Agrobacterium group</taxon>
        <taxon>Rhizobium</taxon>
    </lineage>
</organism>
<dbReference type="AlphaFoldDB" id="A0A5Q0C4F1"/>
<protein>
    <submittedName>
        <fullName evidence="3">Methyltransferase</fullName>
    </submittedName>
</protein>
<dbReference type="PANTHER" id="PTHR43648">
    <property type="entry name" value="ELECTRON TRANSFER FLAVOPROTEIN BETA SUBUNIT LYSINE METHYLTRANSFERASE"/>
    <property type="match status" value="1"/>
</dbReference>